<proteinExistence type="predicted"/>
<gene>
    <name evidence="2" type="ORF">NC99_09440</name>
</gene>
<dbReference type="SUPFAM" id="SSF46689">
    <property type="entry name" value="Homeodomain-like"/>
    <property type="match status" value="1"/>
</dbReference>
<dbReference type="PROSITE" id="PS50994">
    <property type="entry name" value="INTEGRASE"/>
    <property type="match status" value="1"/>
</dbReference>
<dbReference type="PANTHER" id="PTHR46889:SF4">
    <property type="entry name" value="TRANSPOSASE INSO FOR INSERTION SEQUENCE ELEMENT IS911B-RELATED"/>
    <property type="match status" value="1"/>
</dbReference>
<dbReference type="InterPro" id="IPR009057">
    <property type="entry name" value="Homeodomain-like_sf"/>
</dbReference>
<dbReference type="Pfam" id="PF13565">
    <property type="entry name" value="HTH_32"/>
    <property type="match status" value="1"/>
</dbReference>
<evidence type="ECO:0000313" key="2">
    <source>
        <dbReference type="EMBL" id="KOH46244.1"/>
    </source>
</evidence>
<keyword evidence="3" id="KW-1185">Reference proteome</keyword>
<sequence length="325" mass="38448">MRRSASEKMEVIRIVQESELGVKRTLEELGISRSTFYIWYKQYLEEGFDGLKPKSSNRKSFWNKIPETEKKKVVEIALEKEELSPRELACHITDKKGWFISESSVYRILKERGLVTSPAWILMAASDEFKDKTTHIHQQWQTDFTYFKIINWGWYYLATIMDDYSRYIISWELCQNMESTDAMRVVGQALRTSGLTPGNRPRLLSDNGSCYVSNAFKEFLYEHHMGHVQGAPYHPQTQGKIERYHRTMKNVVKLENYYFPDDLRANIEAFVDYYNNQRYHESLGNVTPADVYFGRQKQILNRRAEIKIETIKKRRKMNRKSKKSA</sequence>
<protein>
    <submittedName>
        <fullName evidence="2">Fis family transcriptional regulator</fullName>
    </submittedName>
</protein>
<dbReference type="AlphaFoldDB" id="A0A0L8VCR0"/>
<dbReference type="Pfam" id="PF00665">
    <property type="entry name" value="rve"/>
    <property type="match status" value="1"/>
</dbReference>
<dbReference type="InterPro" id="IPR036388">
    <property type="entry name" value="WH-like_DNA-bd_sf"/>
</dbReference>
<dbReference type="InterPro" id="IPR012337">
    <property type="entry name" value="RNaseH-like_sf"/>
</dbReference>
<evidence type="ECO:0000259" key="1">
    <source>
        <dbReference type="PROSITE" id="PS50994"/>
    </source>
</evidence>
<reference evidence="3" key="1">
    <citation type="submission" date="2015-07" db="EMBL/GenBank/DDBJ databases">
        <title>Genome sequencing of Sunxiuqinia dokdonensis strain SK.</title>
        <authorList>
            <person name="Ahn S."/>
            <person name="Kim B.-C."/>
        </authorList>
    </citation>
    <scope>NUCLEOTIDE SEQUENCE [LARGE SCALE GENOMIC DNA]</scope>
    <source>
        <strain evidence="3">SK</strain>
    </source>
</reference>
<dbReference type="Proteomes" id="UP000036958">
    <property type="component" value="Unassembled WGS sequence"/>
</dbReference>
<dbReference type="InterPro" id="IPR050900">
    <property type="entry name" value="Transposase_IS3/IS150/IS904"/>
</dbReference>
<dbReference type="InterPro" id="IPR001584">
    <property type="entry name" value="Integrase_cat-core"/>
</dbReference>
<dbReference type="Gene3D" id="1.10.10.10">
    <property type="entry name" value="Winged helix-like DNA-binding domain superfamily/Winged helix DNA-binding domain"/>
    <property type="match status" value="1"/>
</dbReference>
<evidence type="ECO:0000313" key="3">
    <source>
        <dbReference type="Proteomes" id="UP000036958"/>
    </source>
</evidence>
<comment type="caution">
    <text evidence="2">The sequence shown here is derived from an EMBL/GenBank/DDBJ whole genome shotgun (WGS) entry which is preliminary data.</text>
</comment>
<name>A0A0L8VCR0_9BACT</name>
<dbReference type="PATRIC" id="fig|1409788.3.peg.962"/>
<accession>A0A0L8VCR0</accession>
<dbReference type="GO" id="GO:0003676">
    <property type="term" value="F:nucleic acid binding"/>
    <property type="evidence" value="ECO:0007669"/>
    <property type="project" value="InterPro"/>
</dbReference>
<feature type="domain" description="Integrase catalytic" evidence="1">
    <location>
        <begin position="131"/>
        <end position="296"/>
    </location>
</feature>
<dbReference type="STRING" id="1409788.NC99_09440"/>
<dbReference type="PANTHER" id="PTHR46889">
    <property type="entry name" value="TRANSPOSASE INSF FOR INSERTION SEQUENCE IS3B-RELATED"/>
    <property type="match status" value="1"/>
</dbReference>
<dbReference type="InterPro" id="IPR036397">
    <property type="entry name" value="RNaseH_sf"/>
</dbReference>
<dbReference type="NCBIfam" id="NF033516">
    <property type="entry name" value="transpos_IS3"/>
    <property type="match status" value="1"/>
</dbReference>
<dbReference type="GO" id="GO:0015074">
    <property type="term" value="P:DNA integration"/>
    <property type="evidence" value="ECO:0007669"/>
    <property type="project" value="InterPro"/>
</dbReference>
<dbReference type="InterPro" id="IPR048020">
    <property type="entry name" value="Transpos_IS3"/>
</dbReference>
<dbReference type="EMBL" id="LGIA01000037">
    <property type="protein sequence ID" value="KOH46244.1"/>
    <property type="molecule type" value="Genomic_DNA"/>
</dbReference>
<organism evidence="2 3">
    <name type="scientific">Sunxiuqinia dokdonensis</name>
    <dbReference type="NCBI Taxonomy" id="1409788"/>
    <lineage>
        <taxon>Bacteria</taxon>
        <taxon>Pseudomonadati</taxon>
        <taxon>Bacteroidota</taxon>
        <taxon>Bacteroidia</taxon>
        <taxon>Marinilabiliales</taxon>
        <taxon>Prolixibacteraceae</taxon>
        <taxon>Sunxiuqinia</taxon>
    </lineage>
</organism>
<dbReference type="SUPFAM" id="SSF53098">
    <property type="entry name" value="Ribonuclease H-like"/>
    <property type="match status" value="1"/>
</dbReference>
<dbReference type="Gene3D" id="3.30.420.10">
    <property type="entry name" value="Ribonuclease H-like superfamily/Ribonuclease H"/>
    <property type="match status" value="1"/>
</dbReference>